<feature type="region of interest" description="Disordered" evidence="2">
    <location>
        <begin position="142"/>
        <end position="209"/>
    </location>
</feature>
<dbReference type="Proteomes" id="UP001305779">
    <property type="component" value="Unassembled WGS sequence"/>
</dbReference>
<proteinExistence type="predicted"/>
<feature type="compositionally biased region" description="Polar residues" evidence="2">
    <location>
        <begin position="299"/>
        <end position="312"/>
    </location>
</feature>
<dbReference type="SUPFAM" id="SSF57701">
    <property type="entry name" value="Zn2/Cys6 DNA-binding domain"/>
    <property type="match status" value="1"/>
</dbReference>
<feature type="compositionally biased region" description="Acidic residues" evidence="2">
    <location>
        <begin position="193"/>
        <end position="204"/>
    </location>
</feature>
<dbReference type="EMBL" id="JAXOVC010000013">
    <property type="protein sequence ID" value="KAK4494672.1"/>
    <property type="molecule type" value="Genomic_DNA"/>
</dbReference>
<feature type="compositionally biased region" description="Low complexity" evidence="2">
    <location>
        <begin position="327"/>
        <end position="340"/>
    </location>
</feature>
<dbReference type="PROSITE" id="PS50048">
    <property type="entry name" value="ZN2_CY6_FUNGAL_2"/>
    <property type="match status" value="1"/>
</dbReference>
<feature type="region of interest" description="Disordered" evidence="2">
    <location>
        <begin position="242"/>
        <end position="368"/>
    </location>
</feature>
<keyword evidence="1" id="KW-0539">Nucleus</keyword>
<evidence type="ECO:0000256" key="1">
    <source>
        <dbReference type="ARBA" id="ARBA00023242"/>
    </source>
</evidence>
<feature type="compositionally biased region" description="Basic residues" evidence="2">
    <location>
        <begin position="341"/>
        <end position="353"/>
    </location>
</feature>
<protein>
    <recommendedName>
        <fullName evidence="3">Zn(2)-C6 fungal-type domain-containing protein</fullName>
    </recommendedName>
</protein>
<sequence>MSQPLRPKGEFVLFSSALCDSNIIVLPPVAANLTTPPIALITTPLPCDRRFLIRLIDDPQGRSRWITPETARDAESASRIIPPYHPAALNVQAALQGNANHATAVRNHQANLQREAEADRGKQSTRPRPVFVVADAANGTAHVLSRLPRSPEAEPAGEAEGEEEPPAPTGLQAQGEVEGGEQPATPSGPQAPSEEDEDSEDGGIDPDSMPHVGAACARCIEHKRRCNRRRPCQFCLRDGIGEQGCVLPRDSSSPEPTTSLRNTVSNQPLVATSTPSVAENVEETSSAKSKRKREESGTPKATPTKQPVQGSSTPAPPMAPTTPVRPAPSNTGSLNTTNRTGGRRQNTRPRRQHSPMPFRGRNFLTDEEQKVRNAWIERHKNDDD</sequence>
<feature type="compositionally biased region" description="Pro residues" evidence="2">
    <location>
        <begin position="314"/>
        <end position="326"/>
    </location>
</feature>
<keyword evidence="5" id="KW-1185">Reference proteome</keyword>
<reference evidence="4 5" key="1">
    <citation type="journal article" date="2023" name="G3 (Bethesda)">
        <title>A chromosome-level genome assembly of Zasmidium syzygii isolated from banana leaves.</title>
        <authorList>
            <person name="van Westerhoven A.C."/>
            <person name="Mehrabi R."/>
            <person name="Talebi R."/>
            <person name="Steentjes M.B.F."/>
            <person name="Corcolon B."/>
            <person name="Chong P.A."/>
            <person name="Kema G.H.J."/>
            <person name="Seidl M.F."/>
        </authorList>
    </citation>
    <scope>NUCLEOTIDE SEQUENCE [LARGE SCALE GENOMIC DNA]</scope>
    <source>
        <strain evidence="4 5">P124</strain>
    </source>
</reference>
<evidence type="ECO:0000256" key="2">
    <source>
        <dbReference type="SAM" id="MobiDB-lite"/>
    </source>
</evidence>
<feature type="compositionally biased region" description="Acidic residues" evidence="2">
    <location>
        <begin position="155"/>
        <end position="165"/>
    </location>
</feature>
<evidence type="ECO:0000313" key="4">
    <source>
        <dbReference type="EMBL" id="KAK4494672.1"/>
    </source>
</evidence>
<gene>
    <name evidence="4" type="ORF">PRZ48_014028</name>
</gene>
<comment type="caution">
    <text evidence="4">The sequence shown here is derived from an EMBL/GenBank/DDBJ whole genome shotgun (WGS) entry which is preliminary data.</text>
</comment>
<feature type="compositionally biased region" description="Polar residues" evidence="2">
    <location>
        <begin position="250"/>
        <end position="277"/>
    </location>
</feature>
<feature type="domain" description="Zn(2)-C6 fungal-type" evidence="3">
    <location>
        <begin position="215"/>
        <end position="247"/>
    </location>
</feature>
<accession>A0ABR0DZV2</accession>
<dbReference type="InterPro" id="IPR036864">
    <property type="entry name" value="Zn2-C6_fun-type_DNA-bd_sf"/>
</dbReference>
<evidence type="ECO:0000259" key="3">
    <source>
        <dbReference type="PROSITE" id="PS50048"/>
    </source>
</evidence>
<name>A0ABR0DZV2_ZASCE</name>
<evidence type="ECO:0000313" key="5">
    <source>
        <dbReference type="Proteomes" id="UP001305779"/>
    </source>
</evidence>
<organism evidence="4 5">
    <name type="scientific">Zasmidium cellare</name>
    <name type="common">Wine cellar mold</name>
    <name type="synonym">Racodium cellare</name>
    <dbReference type="NCBI Taxonomy" id="395010"/>
    <lineage>
        <taxon>Eukaryota</taxon>
        <taxon>Fungi</taxon>
        <taxon>Dikarya</taxon>
        <taxon>Ascomycota</taxon>
        <taxon>Pezizomycotina</taxon>
        <taxon>Dothideomycetes</taxon>
        <taxon>Dothideomycetidae</taxon>
        <taxon>Mycosphaerellales</taxon>
        <taxon>Mycosphaerellaceae</taxon>
        <taxon>Zasmidium</taxon>
    </lineage>
</organism>
<dbReference type="InterPro" id="IPR001138">
    <property type="entry name" value="Zn2Cys6_DnaBD"/>
</dbReference>